<dbReference type="InterPro" id="IPR001763">
    <property type="entry name" value="Rhodanese-like_dom"/>
</dbReference>
<feature type="transmembrane region" description="Helical" evidence="1">
    <location>
        <begin position="117"/>
        <end position="136"/>
    </location>
</feature>
<evidence type="ECO:0000313" key="3">
    <source>
        <dbReference type="EMBL" id="BDG74845.1"/>
    </source>
</evidence>
<gene>
    <name evidence="3" type="ORF">Rmf_47740</name>
</gene>
<evidence type="ECO:0000259" key="2">
    <source>
        <dbReference type="PROSITE" id="PS50206"/>
    </source>
</evidence>
<feature type="transmembrane region" description="Helical" evidence="1">
    <location>
        <begin position="142"/>
        <end position="168"/>
    </location>
</feature>
<dbReference type="InterPro" id="IPR036873">
    <property type="entry name" value="Rhodanese-like_dom_sf"/>
</dbReference>
<dbReference type="PROSITE" id="PS50206">
    <property type="entry name" value="RHODANESE_3"/>
    <property type="match status" value="1"/>
</dbReference>
<keyword evidence="1" id="KW-0812">Transmembrane</keyword>
<dbReference type="PANTHER" id="PTHR44086:SF10">
    <property type="entry name" value="THIOSULFATE SULFURTRANSFERASE_RHODANESE-LIKE DOMAIN-CONTAINING PROTEIN 3"/>
    <property type="match status" value="1"/>
</dbReference>
<dbReference type="Gene3D" id="6.10.140.1340">
    <property type="match status" value="1"/>
</dbReference>
<evidence type="ECO:0000256" key="1">
    <source>
        <dbReference type="SAM" id="Phobius"/>
    </source>
</evidence>
<evidence type="ECO:0000313" key="4">
    <source>
        <dbReference type="Proteomes" id="UP000831327"/>
    </source>
</evidence>
<proteinExistence type="predicted"/>
<name>A0ABN6P992_9PROT</name>
<sequence>MTLPTISAARACAMLRDGGALLVDVREADERARSHVPGSAHLPLSRPQDAALVVGDGRPVIFHCASGARTAQAAARLAAHAGDGGAFIVEGGIDALRRAGVAVAEDRRAPLPLMRQVQIAAGSLVLAGVLMGALVAPGFYGIAGFVGAGLVFAGVSGFCGMANILALMPWNRRTIESQ</sequence>
<keyword evidence="1" id="KW-1133">Transmembrane helix</keyword>
<organism evidence="3 4">
    <name type="scientific">Roseomonas fluvialis</name>
    <dbReference type="NCBI Taxonomy" id="1750527"/>
    <lineage>
        <taxon>Bacteria</taxon>
        <taxon>Pseudomonadati</taxon>
        <taxon>Pseudomonadota</taxon>
        <taxon>Alphaproteobacteria</taxon>
        <taxon>Acetobacterales</taxon>
        <taxon>Roseomonadaceae</taxon>
        <taxon>Roseomonas</taxon>
    </lineage>
</organism>
<keyword evidence="1" id="KW-0472">Membrane</keyword>
<protein>
    <submittedName>
        <fullName evidence="3">Membrane protein</fullName>
    </submittedName>
</protein>
<dbReference type="Gene3D" id="3.40.250.10">
    <property type="entry name" value="Rhodanese-like domain"/>
    <property type="match status" value="1"/>
</dbReference>
<dbReference type="SUPFAM" id="SSF52821">
    <property type="entry name" value="Rhodanese/Cell cycle control phosphatase"/>
    <property type="match status" value="1"/>
</dbReference>
<dbReference type="Pfam" id="PF11127">
    <property type="entry name" value="YgaP-like_TM"/>
    <property type="match status" value="1"/>
</dbReference>
<keyword evidence="4" id="KW-1185">Reference proteome</keyword>
<dbReference type="SMART" id="SM00450">
    <property type="entry name" value="RHOD"/>
    <property type="match status" value="1"/>
</dbReference>
<feature type="domain" description="Rhodanese" evidence="2">
    <location>
        <begin position="16"/>
        <end position="105"/>
    </location>
</feature>
<dbReference type="Pfam" id="PF00581">
    <property type="entry name" value="Rhodanese"/>
    <property type="match status" value="1"/>
</dbReference>
<dbReference type="RefSeq" id="WP_244409009.1">
    <property type="nucleotide sequence ID" value="NZ_AP025637.1"/>
</dbReference>
<dbReference type="Proteomes" id="UP000831327">
    <property type="component" value="Chromosome"/>
</dbReference>
<accession>A0ABN6P992</accession>
<reference evidence="3 4" key="1">
    <citation type="journal article" date="2016" name="Microbes Environ.">
        <title>Phylogenetically diverse aerobic anoxygenic phototrophic bacteria isolated from epilithic biofilms in Tama river, Japan.</title>
        <authorList>
            <person name="Hirose S."/>
            <person name="Matsuura K."/>
            <person name="Haruta S."/>
        </authorList>
    </citation>
    <scope>NUCLEOTIDE SEQUENCE [LARGE SCALE GENOMIC DNA]</scope>
    <source>
        <strain evidence="3 4">S08</strain>
    </source>
</reference>
<dbReference type="InterPro" id="IPR021309">
    <property type="entry name" value="YgaP-like_TM"/>
</dbReference>
<dbReference type="PANTHER" id="PTHR44086">
    <property type="entry name" value="THIOSULFATE SULFURTRANSFERASE RDL2, MITOCHONDRIAL-RELATED"/>
    <property type="match status" value="1"/>
</dbReference>
<dbReference type="EMBL" id="AP025637">
    <property type="protein sequence ID" value="BDG74845.1"/>
    <property type="molecule type" value="Genomic_DNA"/>
</dbReference>